<feature type="region of interest" description="Disordered" evidence="1">
    <location>
        <begin position="292"/>
        <end position="352"/>
    </location>
</feature>
<organism evidence="2 3">
    <name type="scientific">Halolamina pelagica</name>
    <dbReference type="NCBI Taxonomy" id="699431"/>
    <lineage>
        <taxon>Archaea</taxon>
        <taxon>Methanobacteriati</taxon>
        <taxon>Methanobacteriota</taxon>
        <taxon>Stenosarchaea group</taxon>
        <taxon>Halobacteria</taxon>
        <taxon>Halobacteriales</taxon>
        <taxon>Haloferacaceae</taxon>
    </lineage>
</organism>
<keyword evidence="3" id="KW-1185">Reference proteome</keyword>
<dbReference type="RefSeq" id="WP_054584981.1">
    <property type="nucleotide sequence ID" value="NZ_LGUC01000002.1"/>
</dbReference>
<dbReference type="AlphaFoldDB" id="A0A0P7GL61"/>
<protein>
    <submittedName>
        <fullName evidence="2">Uncharacterized protein</fullName>
    </submittedName>
</protein>
<reference evidence="3" key="1">
    <citation type="submission" date="2013-11" db="EMBL/GenBank/DDBJ databases">
        <authorList>
            <person name="Hoang H.T."/>
            <person name="Killian M.L."/>
            <person name="Madson D.M."/>
            <person name="Arruda P.H.E."/>
            <person name="Sun D."/>
            <person name="Schwartz K.J."/>
            <person name="Yoon K."/>
        </authorList>
    </citation>
    <scope>NUCLEOTIDE SEQUENCE [LARGE SCALE GENOMIC DNA]</scope>
    <source>
        <strain evidence="3">CDK2</strain>
    </source>
</reference>
<sequence length="481" mass="53222">MQVTPETSDVELASLSTAERASESRRDTLERLAGLCTPRAVSVSVSFVEDGACCVVDDRPGEAYEIRIPTRAYDQPGTDLPPAVWNKRVQVGLLFHELGHVLYSDFARFHELLDDVRPEWTPVFRTIYNAAEDAVVETQIANEFNVTNDLVLLNRTFRKLAEDRHRRFAALFELGPATGAGADPPVRGEYTVLEGLKVGILDRGFTRGDRFAELVDPADPTRQVRDGREDVLRELEPALDEYVATMLAEPDGVERVDIAARFFEHVRDRLDPLPAIQHRPVDQMVVRPQDADTDTFGASRRATALPDSEQAREYVRDGRERAAHAGADGASTASTTGGDADTDEDRSRLPPGAVAQRELRQRARQAGNVARRRSDQSTATLEAAAKSLRQFVRDESTGVERIGIGEKSDAGDAHERWANAQRRARQLAADLDAKLRRRRRTRFEGGRRTGRVDSSRVTNAVRGTIVCFSGEQAVTNGTTPA</sequence>
<comment type="caution">
    <text evidence="2">The sequence shown here is derived from an EMBL/GenBank/DDBJ whole genome shotgun (WGS) entry which is preliminary data.</text>
</comment>
<proteinExistence type="predicted"/>
<dbReference type="Proteomes" id="UP000050535">
    <property type="component" value="Unassembled WGS sequence"/>
</dbReference>
<dbReference type="EMBL" id="LGUC01000002">
    <property type="protein sequence ID" value="KPN29240.1"/>
    <property type="molecule type" value="Genomic_DNA"/>
</dbReference>
<evidence type="ECO:0000313" key="2">
    <source>
        <dbReference type="EMBL" id="KPN29240.1"/>
    </source>
</evidence>
<feature type="compositionally biased region" description="Basic and acidic residues" evidence="1">
    <location>
        <begin position="309"/>
        <end position="323"/>
    </location>
</feature>
<gene>
    <name evidence="2" type="ORF">SY89_03474</name>
</gene>
<name>A0A0P7GL61_9EURY</name>
<evidence type="ECO:0000313" key="3">
    <source>
        <dbReference type="Proteomes" id="UP000050535"/>
    </source>
</evidence>
<dbReference type="STRING" id="699431.SY89_03474"/>
<accession>A0A0P7GL61</accession>
<feature type="compositionally biased region" description="Low complexity" evidence="1">
    <location>
        <begin position="324"/>
        <end position="339"/>
    </location>
</feature>
<evidence type="ECO:0000256" key="1">
    <source>
        <dbReference type="SAM" id="MobiDB-lite"/>
    </source>
</evidence>
<dbReference type="OrthoDB" id="234713at2157"/>
<feature type="region of interest" description="Disordered" evidence="1">
    <location>
        <begin position="1"/>
        <end position="22"/>
    </location>
</feature>